<gene>
    <name evidence="1" type="ORF">QYF61_000638</name>
</gene>
<sequence length="102" mass="11124">MRGAEYDRDLGLLVPANAGLSTGCVMVSGYGVTHSVPIFEGYCLPRGVLRLDLDSCDLTELLTRILRESGTSQVATAEELLVQGRKEKLCVPEPRGRDDRES</sequence>
<dbReference type="SUPFAM" id="SSF53067">
    <property type="entry name" value="Actin-like ATPase domain"/>
    <property type="match status" value="1"/>
</dbReference>
<keyword evidence="2" id="KW-1185">Reference proteome</keyword>
<dbReference type="AlphaFoldDB" id="A0AAN7N099"/>
<reference evidence="1 2" key="1">
    <citation type="journal article" date="2023" name="J. Hered.">
        <title>Chromosome-level genome of the wood stork (Mycteria americana) provides insight into avian chromosome evolution.</title>
        <authorList>
            <person name="Flamio R. Jr."/>
            <person name="Ramstad K.M."/>
        </authorList>
    </citation>
    <scope>NUCLEOTIDE SEQUENCE [LARGE SCALE GENOMIC DNA]</scope>
    <source>
        <strain evidence="1">JAX WOST 10</strain>
    </source>
</reference>
<name>A0AAN7N099_MYCAM</name>
<dbReference type="Pfam" id="PF00022">
    <property type="entry name" value="Actin"/>
    <property type="match status" value="1"/>
</dbReference>
<dbReference type="EMBL" id="JAUNZN010000006">
    <property type="protein sequence ID" value="KAK4819298.1"/>
    <property type="molecule type" value="Genomic_DNA"/>
</dbReference>
<dbReference type="PROSITE" id="PS51257">
    <property type="entry name" value="PROKAR_LIPOPROTEIN"/>
    <property type="match status" value="1"/>
</dbReference>
<dbReference type="InterPro" id="IPR004000">
    <property type="entry name" value="Actin"/>
</dbReference>
<organism evidence="1 2">
    <name type="scientific">Mycteria americana</name>
    <name type="common">Wood stork</name>
    <dbReference type="NCBI Taxonomy" id="33587"/>
    <lineage>
        <taxon>Eukaryota</taxon>
        <taxon>Metazoa</taxon>
        <taxon>Chordata</taxon>
        <taxon>Craniata</taxon>
        <taxon>Vertebrata</taxon>
        <taxon>Euteleostomi</taxon>
        <taxon>Archelosauria</taxon>
        <taxon>Archosauria</taxon>
        <taxon>Dinosauria</taxon>
        <taxon>Saurischia</taxon>
        <taxon>Theropoda</taxon>
        <taxon>Coelurosauria</taxon>
        <taxon>Aves</taxon>
        <taxon>Neognathae</taxon>
        <taxon>Neoaves</taxon>
        <taxon>Aequornithes</taxon>
        <taxon>Ciconiiformes</taxon>
        <taxon>Ciconiidae</taxon>
        <taxon>Mycteria</taxon>
    </lineage>
</organism>
<evidence type="ECO:0000313" key="2">
    <source>
        <dbReference type="Proteomes" id="UP001333110"/>
    </source>
</evidence>
<dbReference type="InterPro" id="IPR043129">
    <property type="entry name" value="ATPase_NBD"/>
</dbReference>
<dbReference type="Gene3D" id="3.30.420.40">
    <property type="match status" value="1"/>
</dbReference>
<protein>
    <submittedName>
        <fullName evidence="1">Uncharacterized protein</fullName>
    </submittedName>
</protein>
<evidence type="ECO:0000313" key="1">
    <source>
        <dbReference type="EMBL" id="KAK4819298.1"/>
    </source>
</evidence>
<accession>A0AAN7N099</accession>
<comment type="caution">
    <text evidence="1">The sequence shown here is derived from an EMBL/GenBank/DDBJ whole genome shotgun (WGS) entry which is preliminary data.</text>
</comment>
<dbReference type="PANTHER" id="PTHR11937">
    <property type="entry name" value="ACTIN"/>
    <property type="match status" value="1"/>
</dbReference>
<dbReference type="Proteomes" id="UP001333110">
    <property type="component" value="Unassembled WGS sequence"/>
</dbReference>
<proteinExistence type="predicted"/>